<dbReference type="InterPro" id="IPR027417">
    <property type="entry name" value="P-loop_NTPase"/>
</dbReference>
<dbReference type="GO" id="GO:0016887">
    <property type="term" value="F:ATP hydrolysis activity"/>
    <property type="evidence" value="ECO:0007669"/>
    <property type="project" value="InterPro"/>
</dbReference>
<dbReference type="Gene3D" id="3.40.50.300">
    <property type="entry name" value="P-loop containing nucleotide triphosphate hydrolases"/>
    <property type="match status" value="1"/>
</dbReference>
<protein>
    <submittedName>
        <fullName evidence="2">ATPase associated with various cellular activities AAA_5</fullName>
    </submittedName>
</protein>
<dbReference type="EMBL" id="CCCS020000056">
    <property type="protein sequence ID" value="CDQ11773.1"/>
    <property type="molecule type" value="Genomic_DNA"/>
</dbReference>
<organism evidence="2">
    <name type="scientific">Acidithiobacillus ferrivorans</name>
    <dbReference type="NCBI Taxonomy" id="160808"/>
    <lineage>
        <taxon>Bacteria</taxon>
        <taxon>Pseudomonadati</taxon>
        <taxon>Pseudomonadota</taxon>
        <taxon>Acidithiobacillia</taxon>
        <taxon>Acidithiobacillales</taxon>
        <taxon>Acidithiobacillaceae</taxon>
        <taxon>Acidithiobacillus</taxon>
    </lineage>
</organism>
<keyword evidence="4" id="KW-1185">Reference proteome</keyword>
<feature type="domain" description="AAA+ ATPase" evidence="1">
    <location>
        <begin position="56"/>
        <end position="168"/>
    </location>
</feature>
<dbReference type="AlphaFoldDB" id="A0A060UYH7"/>
<dbReference type="RefSeq" id="WP_014030306.1">
    <property type="nucleotide sequence ID" value="NZ_CCCS020000056.1"/>
</dbReference>
<dbReference type="InterPro" id="IPR011704">
    <property type="entry name" value="ATPase_dyneun-rel_AAA"/>
</dbReference>
<gene>
    <name evidence="3" type="ORF">AFERRI_40094</name>
    <name evidence="2" type="ORF">AFERRI_60028</name>
</gene>
<sequence>MSTTTVDLGTTFGIPALAGKMFPGKVGAEGVPGKIQNYVFRPDLLRKGLLWMAGVAGRSMYLSGPAGSGKTSFAEQLAARLGWPCVTLSCNARTERADIVGYLGLENGATAFVDGPLVRALRNGQMIVFDEGDALPPSITIILNRVLEGSALVIPETGDTIQPHPDFRVAFTGNTRGRGDETGSFRARQVQDAAVLDRFLFTEVDYPTHEEEKAILSGKFGTDLPDEILDLLIRFGTETRSAYRAGELSAPLSTRGLVRIGEILRSRLFDSQPDPIWAAVSFGFADGLGKDEGDALCKLLNTVKGAT</sequence>
<evidence type="ECO:0000313" key="2">
    <source>
        <dbReference type="EMBL" id="CDQ11773.1"/>
    </source>
</evidence>
<dbReference type="GO" id="GO:0005524">
    <property type="term" value="F:ATP binding"/>
    <property type="evidence" value="ECO:0007669"/>
    <property type="project" value="InterPro"/>
</dbReference>
<dbReference type="PANTHER" id="PTHR42759">
    <property type="entry name" value="MOXR FAMILY PROTEIN"/>
    <property type="match status" value="1"/>
</dbReference>
<evidence type="ECO:0000313" key="4">
    <source>
        <dbReference type="Proteomes" id="UP000193925"/>
    </source>
</evidence>
<evidence type="ECO:0000259" key="1">
    <source>
        <dbReference type="SMART" id="SM00382"/>
    </source>
</evidence>
<dbReference type="Proteomes" id="UP000193925">
    <property type="component" value="Chromosome AFERRI"/>
</dbReference>
<name>A0A060UYH7_9PROT</name>
<dbReference type="PANTHER" id="PTHR42759:SF1">
    <property type="entry name" value="MAGNESIUM-CHELATASE SUBUNIT CHLD"/>
    <property type="match status" value="1"/>
</dbReference>
<dbReference type="SUPFAM" id="SSF52540">
    <property type="entry name" value="P-loop containing nucleoside triphosphate hydrolases"/>
    <property type="match status" value="1"/>
</dbReference>
<dbReference type="EMBL" id="LT841305">
    <property type="protein sequence ID" value="SMH66745.1"/>
    <property type="molecule type" value="Genomic_DNA"/>
</dbReference>
<reference evidence="2" key="2">
    <citation type="submission" date="2014-07" db="EMBL/GenBank/DDBJ databases">
        <title>Initial genome analysis of the psychrotolerant acidophile Acidithiobacillus ferrivorans CF27: insights into iron and sulfur oxidation pathways and into biofilm formation.</title>
        <authorList>
            <person name="Talla E."/>
            <person name="Hedrich S."/>
            <person name="Mangenot S."/>
            <person name="Ji B."/>
            <person name="Johnson D.B."/>
            <person name="Barbe V."/>
            <person name="Bonnefoy V."/>
        </authorList>
    </citation>
    <scope>NUCLEOTIDE SEQUENCE [LARGE SCALE GENOMIC DNA]</scope>
    <source>
        <strain evidence="2">CF27</strain>
    </source>
</reference>
<reference evidence="2" key="1">
    <citation type="submission" date="2014-03" db="EMBL/GenBank/DDBJ databases">
        <authorList>
            <person name="Genoscope - CEA"/>
        </authorList>
    </citation>
    <scope>NUCLEOTIDE SEQUENCE [LARGE SCALE GENOMIC DNA]</scope>
    <source>
        <strain evidence="2">CF27</strain>
    </source>
</reference>
<dbReference type="InterPro" id="IPR003593">
    <property type="entry name" value="AAA+_ATPase"/>
</dbReference>
<dbReference type="CDD" id="cd00009">
    <property type="entry name" value="AAA"/>
    <property type="match status" value="1"/>
</dbReference>
<accession>A0A060UYH7</accession>
<evidence type="ECO:0000313" key="3">
    <source>
        <dbReference type="EMBL" id="SMH66745.1"/>
    </source>
</evidence>
<proteinExistence type="predicted"/>
<dbReference type="Pfam" id="PF07728">
    <property type="entry name" value="AAA_5"/>
    <property type="match status" value="1"/>
</dbReference>
<dbReference type="SMART" id="SM00382">
    <property type="entry name" value="AAA"/>
    <property type="match status" value="1"/>
</dbReference>
<dbReference type="InterPro" id="IPR050764">
    <property type="entry name" value="CbbQ/NirQ/NorQ/GpvN"/>
</dbReference>
<reference evidence="3 4" key="3">
    <citation type="submission" date="2017-03" db="EMBL/GenBank/DDBJ databases">
        <authorList>
            <person name="Regsiter A."/>
            <person name="William W."/>
        </authorList>
    </citation>
    <scope>NUCLEOTIDE SEQUENCE [LARGE SCALE GENOMIC DNA]</scope>
    <source>
        <strain evidence="3">PRJEB5721</strain>
    </source>
</reference>